<evidence type="ECO:0000313" key="3">
    <source>
        <dbReference type="Proteomes" id="UP000735302"/>
    </source>
</evidence>
<keyword evidence="1" id="KW-0472">Membrane</keyword>
<name>A0AAV4BHP1_9GAST</name>
<dbReference type="EMBL" id="BLXT01005065">
    <property type="protein sequence ID" value="GFO19609.1"/>
    <property type="molecule type" value="Genomic_DNA"/>
</dbReference>
<proteinExistence type="predicted"/>
<feature type="transmembrane region" description="Helical" evidence="1">
    <location>
        <begin position="93"/>
        <end position="116"/>
    </location>
</feature>
<keyword evidence="1" id="KW-0812">Transmembrane</keyword>
<keyword evidence="3" id="KW-1185">Reference proteome</keyword>
<gene>
    <name evidence="2" type="ORF">PoB_004611400</name>
</gene>
<dbReference type="Proteomes" id="UP000735302">
    <property type="component" value="Unassembled WGS sequence"/>
</dbReference>
<accession>A0AAV4BHP1</accession>
<reference evidence="2 3" key="1">
    <citation type="journal article" date="2021" name="Elife">
        <title>Chloroplast acquisition without the gene transfer in kleptoplastic sea slugs, Plakobranchus ocellatus.</title>
        <authorList>
            <person name="Maeda T."/>
            <person name="Takahashi S."/>
            <person name="Yoshida T."/>
            <person name="Shimamura S."/>
            <person name="Takaki Y."/>
            <person name="Nagai Y."/>
            <person name="Toyoda A."/>
            <person name="Suzuki Y."/>
            <person name="Arimoto A."/>
            <person name="Ishii H."/>
            <person name="Satoh N."/>
            <person name="Nishiyama T."/>
            <person name="Hasebe M."/>
            <person name="Maruyama T."/>
            <person name="Minagawa J."/>
            <person name="Obokata J."/>
            <person name="Shigenobu S."/>
        </authorList>
    </citation>
    <scope>NUCLEOTIDE SEQUENCE [LARGE SCALE GENOMIC DNA]</scope>
</reference>
<feature type="transmembrane region" description="Helical" evidence="1">
    <location>
        <begin position="56"/>
        <end position="73"/>
    </location>
</feature>
<keyword evidence="1" id="KW-1133">Transmembrane helix</keyword>
<sequence>MSGKRRSQSNIRHTLRVSTLQVKGEGIRQKKKIANKMLIIAMEEDREREKALRSGGLSLLMFIATAVLAHGISKLGESVAVREAGLHFGHLQTALVFGLVLAMLLAISVAFSICHYTRKDHIMFRDSRSMADLPDDIPT</sequence>
<organism evidence="2 3">
    <name type="scientific">Plakobranchus ocellatus</name>
    <dbReference type="NCBI Taxonomy" id="259542"/>
    <lineage>
        <taxon>Eukaryota</taxon>
        <taxon>Metazoa</taxon>
        <taxon>Spiralia</taxon>
        <taxon>Lophotrochozoa</taxon>
        <taxon>Mollusca</taxon>
        <taxon>Gastropoda</taxon>
        <taxon>Heterobranchia</taxon>
        <taxon>Euthyneura</taxon>
        <taxon>Panpulmonata</taxon>
        <taxon>Sacoglossa</taxon>
        <taxon>Placobranchoidea</taxon>
        <taxon>Plakobranchidae</taxon>
        <taxon>Plakobranchus</taxon>
    </lineage>
</organism>
<evidence type="ECO:0000313" key="2">
    <source>
        <dbReference type="EMBL" id="GFO19609.1"/>
    </source>
</evidence>
<evidence type="ECO:0000256" key="1">
    <source>
        <dbReference type="SAM" id="Phobius"/>
    </source>
</evidence>
<comment type="caution">
    <text evidence="2">The sequence shown here is derived from an EMBL/GenBank/DDBJ whole genome shotgun (WGS) entry which is preliminary data.</text>
</comment>
<dbReference type="AlphaFoldDB" id="A0AAV4BHP1"/>
<protein>
    <submittedName>
        <fullName evidence="2">Uncharacterized protein</fullName>
    </submittedName>
</protein>